<keyword evidence="6" id="KW-1185">Reference proteome</keyword>
<dbReference type="Proteomes" id="UP000248536">
    <property type="component" value="Chromosome"/>
</dbReference>
<dbReference type="GO" id="GO:0043565">
    <property type="term" value="F:sequence-specific DNA binding"/>
    <property type="evidence" value="ECO:0007669"/>
    <property type="project" value="InterPro"/>
</dbReference>
<feature type="domain" description="HTH araC/xylS-type" evidence="4">
    <location>
        <begin position="237"/>
        <end position="335"/>
    </location>
</feature>
<keyword evidence="2" id="KW-0238">DNA-binding</keyword>
<dbReference type="GO" id="GO:0003700">
    <property type="term" value="F:DNA-binding transcription factor activity"/>
    <property type="evidence" value="ECO:0007669"/>
    <property type="project" value="InterPro"/>
</dbReference>
<dbReference type="InterPro" id="IPR020449">
    <property type="entry name" value="Tscrpt_reg_AraC-type_HTH"/>
</dbReference>
<dbReference type="InterPro" id="IPR053142">
    <property type="entry name" value="PchR_regulatory_protein"/>
</dbReference>
<proteinExistence type="predicted"/>
<organism evidence="5 6">
    <name type="scientific">Flagellimonas maritima</name>
    <dbReference type="NCBI Taxonomy" id="1383885"/>
    <lineage>
        <taxon>Bacteria</taxon>
        <taxon>Pseudomonadati</taxon>
        <taxon>Bacteroidota</taxon>
        <taxon>Flavobacteriia</taxon>
        <taxon>Flavobacteriales</taxon>
        <taxon>Flavobacteriaceae</taxon>
        <taxon>Flagellimonas</taxon>
    </lineage>
</organism>
<keyword evidence="3" id="KW-0804">Transcription</keyword>
<dbReference type="OrthoDB" id="2666928at2"/>
<dbReference type="KEGG" id="spon:HME9304_00241"/>
<evidence type="ECO:0000313" key="5">
    <source>
        <dbReference type="EMBL" id="AWX43254.1"/>
    </source>
</evidence>
<dbReference type="InterPro" id="IPR018060">
    <property type="entry name" value="HTH_AraC"/>
</dbReference>
<dbReference type="PANTHER" id="PTHR47893:SF1">
    <property type="entry name" value="REGULATORY PROTEIN PCHR"/>
    <property type="match status" value="1"/>
</dbReference>
<dbReference type="InterPro" id="IPR009057">
    <property type="entry name" value="Homeodomain-like_sf"/>
</dbReference>
<evidence type="ECO:0000259" key="4">
    <source>
        <dbReference type="PROSITE" id="PS01124"/>
    </source>
</evidence>
<evidence type="ECO:0000256" key="3">
    <source>
        <dbReference type="ARBA" id="ARBA00023163"/>
    </source>
</evidence>
<sequence>MKTVQVSSLPIKDVITDIAREWDVPYTENCSIYEVLLPEKIGKGKVNGIDFNEGLGLIQYDCVFFEDTEIKFSVDKVHPLKFLFCQEGCIAHQFMNESIWHNIPQLKNAIVASSEHNGHVIQFKKNERTLLNSLELDRRKFQSKVSCELKSLGKPWNGLLNDILAKNTFYHDGFYSLELAGHFKEWSEFDNDNFIKRLYLEGLAYKILTLQIVQFQDDLRKEGNKTLLRQSELKQLLRAIDIITNQIDDLPTIESIAVQVGLNEKKLQQGFRELLGKSVNSYIREQRLLMARHLLKNTDYTLSSISSMIGYKSKSYFSKIFKVEYGLLPSEYRNKIAMRKIDLKNKL</sequence>
<name>A0A2Z4LNZ0_9FLAO</name>
<evidence type="ECO:0000256" key="2">
    <source>
        <dbReference type="ARBA" id="ARBA00023125"/>
    </source>
</evidence>
<dbReference type="PRINTS" id="PR00032">
    <property type="entry name" value="HTHARAC"/>
</dbReference>
<gene>
    <name evidence="5" type="ORF">HME9304_00241</name>
</gene>
<keyword evidence="1" id="KW-0805">Transcription regulation</keyword>
<dbReference type="Pfam" id="PF12833">
    <property type="entry name" value="HTH_18"/>
    <property type="match status" value="1"/>
</dbReference>
<dbReference type="AlphaFoldDB" id="A0A2Z4LNZ0"/>
<dbReference type="SMART" id="SM00342">
    <property type="entry name" value="HTH_ARAC"/>
    <property type="match status" value="1"/>
</dbReference>
<dbReference type="PANTHER" id="PTHR47893">
    <property type="entry name" value="REGULATORY PROTEIN PCHR"/>
    <property type="match status" value="1"/>
</dbReference>
<reference evidence="5 6" key="1">
    <citation type="submission" date="2018-06" db="EMBL/GenBank/DDBJ databases">
        <title>Spongiibacterium sp. HME9304 Genome sequencing and assembly.</title>
        <authorList>
            <person name="Kang H."/>
            <person name="Kim H."/>
            <person name="Joh K."/>
        </authorList>
    </citation>
    <scope>NUCLEOTIDE SEQUENCE [LARGE SCALE GENOMIC DNA]</scope>
    <source>
        <strain evidence="5 6">HME9304</strain>
    </source>
</reference>
<protein>
    <submittedName>
        <fullName evidence="5">Regulatory protein PchR</fullName>
    </submittedName>
</protein>
<evidence type="ECO:0000256" key="1">
    <source>
        <dbReference type="ARBA" id="ARBA00023015"/>
    </source>
</evidence>
<evidence type="ECO:0000313" key="6">
    <source>
        <dbReference type="Proteomes" id="UP000248536"/>
    </source>
</evidence>
<accession>A0A2Z4LNZ0</accession>
<dbReference type="Gene3D" id="1.10.10.60">
    <property type="entry name" value="Homeodomain-like"/>
    <property type="match status" value="2"/>
</dbReference>
<dbReference type="SUPFAM" id="SSF46689">
    <property type="entry name" value="Homeodomain-like"/>
    <property type="match status" value="2"/>
</dbReference>
<dbReference type="RefSeq" id="WP_112376851.1">
    <property type="nucleotide sequence ID" value="NZ_CP030104.1"/>
</dbReference>
<dbReference type="EMBL" id="CP030104">
    <property type="protein sequence ID" value="AWX43254.1"/>
    <property type="molecule type" value="Genomic_DNA"/>
</dbReference>
<dbReference type="PROSITE" id="PS01124">
    <property type="entry name" value="HTH_ARAC_FAMILY_2"/>
    <property type="match status" value="1"/>
</dbReference>